<evidence type="ECO:0000256" key="5">
    <source>
        <dbReference type="SAM" id="SignalP"/>
    </source>
</evidence>
<dbReference type="GO" id="GO:0034599">
    <property type="term" value="P:cellular response to oxidative stress"/>
    <property type="evidence" value="ECO:0007669"/>
    <property type="project" value="TreeGrafter"/>
</dbReference>
<accession>M3AG93</accession>
<dbReference type="GO" id="GO:0004601">
    <property type="term" value="F:peroxidase activity"/>
    <property type="evidence" value="ECO:0007669"/>
    <property type="project" value="UniProtKB-KW"/>
</dbReference>
<dbReference type="CDD" id="cd00340">
    <property type="entry name" value="GSH_Peroxidase"/>
    <property type="match status" value="1"/>
</dbReference>
<dbReference type="RefSeq" id="WP_008614183.1">
    <property type="nucleotide sequence ID" value="NZ_AONQ01000004.1"/>
</dbReference>
<comment type="similarity">
    <text evidence="1 4">Belongs to the glutathione peroxidase family.</text>
</comment>
<dbReference type="eggNOG" id="COG0386">
    <property type="taxonomic scope" value="Bacteria"/>
</dbReference>
<evidence type="ECO:0000313" key="6">
    <source>
        <dbReference type="EMBL" id="EME71579.1"/>
    </source>
</evidence>
<dbReference type="AlphaFoldDB" id="M3AG93"/>
<feature type="signal peptide" evidence="5">
    <location>
        <begin position="1"/>
        <end position="29"/>
    </location>
</feature>
<evidence type="ECO:0000256" key="2">
    <source>
        <dbReference type="ARBA" id="ARBA00022559"/>
    </source>
</evidence>
<evidence type="ECO:0000256" key="4">
    <source>
        <dbReference type="RuleBase" id="RU000499"/>
    </source>
</evidence>
<evidence type="ECO:0000256" key="1">
    <source>
        <dbReference type="ARBA" id="ARBA00006926"/>
    </source>
</evidence>
<sequence>MHRFLPANPLGAVLASMLAAIGLAGSVAAGPAGERLEWSSLPLPAISGGRIEADTLKGKVVLVVNTASKCGFTPQYQGLQSLWREYRGRGLLILGVPSNDFGSQEPGANSEVASFCEINFGVDFPLLEKQAVTGTDAHPFYRWAAERTGPLGVPRWNFHKILVGRDGRMVDWFASTTAPDSGRLRAAIDKALAEPTS</sequence>
<evidence type="ECO:0000313" key="7">
    <source>
        <dbReference type="Proteomes" id="UP000011744"/>
    </source>
</evidence>
<keyword evidence="3 4" id="KW-0560">Oxidoreductase</keyword>
<dbReference type="EMBL" id="AONQ01000004">
    <property type="protein sequence ID" value="EME71579.1"/>
    <property type="molecule type" value="Genomic_DNA"/>
</dbReference>
<dbReference type="PATRIC" id="fig|1244869.3.peg.583"/>
<dbReference type="Pfam" id="PF00255">
    <property type="entry name" value="GSHPx"/>
    <property type="match status" value="1"/>
</dbReference>
<protein>
    <recommendedName>
        <fullName evidence="4">Glutathione peroxidase</fullName>
    </recommendedName>
</protein>
<dbReference type="PANTHER" id="PTHR11592:SF78">
    <property type="entry name" value="GLUTATHIONE PEROXIDASE"/>
    <property type="match status" value="1"/>
</dbReference>
<proteinExistence type="inferred from homology"/>
<keyword evidence="5" id="KW-0732">Signal</keyword>
<organism evidence="6 7">
    <name type="scientific">Paramagnetospirillum caucaseum</name>
    <dbReference type="NCBI Taxonomy" id="1244869"/>
    <lineage>
        <taxon>Bacteria</taxon>
        <taxon>Pseudomonadati</taxon>
        <taxon>Pseudomonadota</taxon>
        <taxon>Alphaproteobacteria</taxon>
        <taxon>Rhodospirillales</taxon>
        <taxon>Magnetospirillaceae</taxon>
        <taxon>Paramagnetospirillum</taxon>
    </lineage>
</organism>
<dbReference type="PANTHER" id="PTHR11592">
    <property type="entry name" value="GLUTATHIONE PEROXIDASE"/>
    <property type="match status" value="1"/>
</dbReference>
<dbReference type="InterPro" id="IPR000889">
    <property type="entry name" value="Glutathione_peroxidase"/>
</dbReference>
<keyword evidence="7" id="KW-1185">Reference proteome</keyword>
<reference evidence="6 7" key="1">
    <citation type="journal article" date="2014" name="Genome Announc.">
        <title>Draft Genome Sequence of Magnetospirillum sp. Strain SO-1, a Freshwater Magnetotactic Bacterium Isolated from the Ol'khovka River, Russia.</title>
        <authorList>
            <person name="Grouzdev D.S."/>
            <person name="Dziuba M.V."/>
            <person name="Sukhacheva M.S."/>
            <person name="Mardanov A.V."/>
            <person name="Beletskiy A.V."/>
            <person name="Kuznetsov B.B."/>
            <person name="Skryabin K.G."/>
        </authorList>
    </citation>
    <scope>NUCLEOTIDE SEQUENCE [LARGE SCALE GENOMIC DNA]</scope>
    <source>
        <strain evidence="6 7">SO-1</strain>
    </source>
</reference>
<dbReference type="PROSITE" id="PS51355">
    <property type="entry name" value="GLUTATHIONE_PEROXID_3"/>
    <property type="match status" value="1"/>
</dbReference>
<keyword evidence="2 4" id="KW-0575">Peroxidase</keyword>
<feature type="chain" id="PRO_5004031322" description="Glutathione peroxidase" evidence="5">
    <location>
        <begin position="30"/>
        <end position="197"/>
    </location>
</feature>
<dbReference type="Gene3D" id="3.40.30.10">
    <property type="entry name" value="Glutaredoxin"/>
    <property type="match status" value="1"/>
</dbReference>
<comment type="caution">
    <text evidence="6">The sequence shown here is derived from an EMBL/GenBank/DDBJ whole genome shotgun (WGS) entry which is preliminary data.</text>
</comment>
<dbReference type="PROSITE" id="PS00460">
    <property type="entry name" value="GLUTATHIONE_PEROXID_1"/>
    <property type="match status" value="1"/>
</dbReference>
<dbReference type="PRINTS" id="PR01011">
    <property type="entry name" value="GLUTPROXDASE"/>
</dbReference>
<name>M3AG93_9PROT</name>
<dbReference type="OrthoDB" id="9785502at2"/>
<dbReference type="STRING" id="1244869.H261_02921"/>
<dbReference type="InterPro" id="IPR036249">
    <property type="entry name" value="Thioredoxin-like_sf"/>
</dbReference>
<dbReference type="InterPro" id="IPR029759">
    <property type="entry name" value="GPX_AS"/>
</dbReference>
<evidence type="ECO:0000256" key="3">
    <source>
        <dbReference type="ARBA" id="ARBA00023002"/>
    </source>
</evidence>
<dbReference type="SUPFAM" id="SSF52833">
    <property type="entry name" value="Thioredoxin-like"/>
    <property type="match status" value="1"/>
</dbReference>
<dbReference type="Proteomes" id="UP000011744">
    <property type="component" value="Unassembled WGS sequence"/>
</dbReference>
<gene>
    <name evidence="6" type="ORF">H261_02921</name>
</gene>